<dbReference type="AlphaFoldDB" id="A0A016TJR6"/>
<dbReference type="EMBL" id="JARK01001433">
    <property type="protein sequence ID" value="EYC02828.1"/>
    <property type="molecule type" value="Genomic_DNA"/>
</dbReference>
<comment type="caution">
    <text evidence="1">The sequence shown here is derived from an EMBL/GenBank/DDBJ whole genome shotgun (WGS) entry which is preliminary data.</text>
</comment>
<accession>A0A016TJR6</accession>
<proteinExistence type="predicted"/>
<gene>
    <name evidence="1" type="primary">Acey_s0097.g2961</name>
    <name evidence="1" type="ORF">Y032_0097g2961</name>
</gene>
<dbReference type="Proteomes" id="UP000024635">
    <property type="component" value="Unassembled WGS sequence"/>
</dbReference>
<organism evidence="1 2">
    <name type="scientific">Ancylostoma ceylanicum</name>
    <dbReference type="NCBI Taxonomy" id="53326"/>
    <lineage>
        <taxon>Eukaryota</taxon>
        <taxon>Metazoa</taxon>
        <taxon>Ecdysozoa</taxon>
        <taxon>Nematoda</taxon>
        <taxon>Chromadorea</taxon>
        <taxon>Rhabditida</taxon>
        <taxon>Rhabditina</taxon>
        <taxon>Rhabditomorpha</taxon>
        <taxon>Strongyloidea</taxon>
        <taxon>Ancylostomatidae</taxon>
        <taxon>Ancylostomatinae</taxon>
        <taxon>Ancylostoma</taxon>
    </lineage>
</organism>
<protein>
    <submittedName>
        <fullName evidence="1">Uncharacterized protein</fullName>
    </submittedName>
</protein>
<sequence>MSFSGRTAKSMKLSITSSSENCCKDGDTKYGNMVKRIPKIVTMTMALNILQTWHITKIRELVAATIEKDRQPHLFVSTKSQ</sequence>
<evidence type="ECO:0000313" key="2">
    <source>
        <dbReference type="Proteomes" id="UP000024635"/>
    </source>
</evidence>
<evidence type="ECO:0000313" key="1">
    <source>
        <dbReference type="EMBL" id="EYC02828.1"/>
    </source>
</evidence>
<keyword evidence="2" id="KW-1185">Reference proteome</keyword>
<reference evidence="2" key="1">
    <citation type="journal article" date="2015" name="Nat. Genet.">
        <title>The genome and transcriptome of the zoonotic hookworm Ancylostoma ceylanicum identify infection-specific gene families.</title>
        <authorList>
            <person name="Schwarz E.M."/>
            <person name="Hu Y."/>
            <person name="Antoshechkin I."/>
            <person name="Miller M.M."/>
            <person name="Sternberg P.W."/>
            <person name="Aroian R.V."/>
        </authorList>
    </citation>
    <scope>NUCLEOTIDE SEQUENCE</scope>
    <source>
        <strain evidence="2">HY135</strain>
    </source>
</reference>
<name>A0A016TJR6_9BILA</name>